<sequence>MTPSTSPNLDKLRNIVQKFGASSFTTDQVASEYDDAPATAESTEQFDALLQRHAAVLGIHAVPGSGGQGHGATVWQPA</sequence>
<dbReference type="EMBL" id="CP065668">
    <property type="protein sequence ID" value="QPS06975.1"/>
    <property type="molecule type" value="Genomic_DNA"/>
</dbReference>
<dbReference type="RefSeq" id="WP_013800215.1">
    <property type="nucleotide sequence ID" value="NZ_CAGKLB010000081.1"/>
</dbReference>
<organism evidence="2 3">
    <name type="scientific">Delftia acidovorans</name>
    <name type="common">Pseudomonas acidovorans</name>
    <name type="synonym">Comamonas acidovorans</name>
    <dbReference type="NCBI Taxonomy" id="80866"/>
    <lineage>
        <taxon>Bacteria</taxon>
        <taxon>Pseudomonadati</taxon>
        <taxon>Pseudomonadota</taxon>
        <taxon>Betaproteobacteria</taxon>
        <taxon>Burkholderiales</taxon>
        <taxon>Comamonadaceae</taxon>
        <taxon>Delftia</taxon>
    </lineage>
</organism>
<name>A0A080P0B9_DELAC</name>
<proteinExistence type="predicted"/>
<dbReference type="AlphaFoldDB" id="A0A080P0B9"/>
<accession>A0A080P0B9</accession>
<protein>
    <submittedName>
        <fullName evidence="2">Uncharacterized protein</fullName>
    </submittedName>
</protein>
<dbReference type="EMBL" id="JAWWMZ010000018">
    <property type="protein sequence ID" value="MDX4957526.1"/>
    <property type="molecule type" value="Genomic_DNA"/>
</dbReference>
<reference evidence="2 3" key="1">
    <citation type="submission" date="2020-12" db="EMBL/GenBank/DDBJ databases">
        <title>FDA dAtabase for Regulatory Grade micrObial Sequences (FDA-ARGOS): Supporting development and validation of Infectious Disease Dx tests.</title>
        <authorList>
            <person name="Sproer C."/>
            <person name="Gronow S."/>
            <person name="Severitt S."/>
            <person name="Schroder I."/>
            <person name="Tallon L."/>
            <person name="Sadzewicz L."/>
            <person name="Zhao X."/>
            <person name="Boylan J."/>
            <person name="Ott S."/>
            <person name="Bowen H."/>
            <person name="Vavikolanu K."/>
            <person name="Mehta A."/>
            <person name="Aluvathingal J."/>
            <person name="Nadendla S."/>
            <person name="Lowell S."/>
            <person name="Myers T."/>
            <person name="Yan Y."/>
            <person name="Sichtig H."/>
        </authorList>
    </citation>
    <scope>NUCLEOTIDE SEQUENCE [LARGE SCALE GENOMIC DNA]</scope>
    <source>
        <strain evidence="2 3">FDAARGOS_909</strain>
    </source>
</reference>
<evidence type="ECO:0000313" key="2">
    <source>
        <dbReference type="EMBL" id="QPS06975.1"/>
    </source>
</evidence>
<gene>
    <name evidence="2" type="ORF">I6G66_22125</name>
    <name evidence="1" type="ORF">SGN30_29245</name>
</gene>
<dbReference type="Proteomes" id="UP000594778">
    <property type="component" value="Chromosome"/>
</dbReference>
<dbReference type="Proteomes" id="UP001287445">
    <property type="component" value="Unassembled WGS sequence"/>
</dbReference>
<evidence type="ECO:0000313" key="1">
    <source>
        <dbReference type="EMBL" id="MDX4957526.1"/>
    </source>
</evidence>
<reference evidence="1" key="2">
    <citation type="submission" date="2023-11" db="EMBL/GenBank/DDBJ databases">
        <title>Identification and selenium tolerance of Delftia acidovorans R3-25.</title>
        <authorList>
            <person name="Zhang S."/>
            <person name="Liu Y."/>
            <person name="Guo Y."/>
        </authorList>
    </citation>
    <scope>NUCLEOTIDE SEQUENCE</scope>
    <source>
        <strain evidence="1">R3-25</strain>
    </source>
</reference>
<evidence type="ECO:0000313" key="3">
    <source>
        <dbReference type="Proteomes" id="UP000594778"/>
    </source>
</evidence>
<dbReference type="GeneID" id="24116795"/>